<dbReference type="EMBL" id="JAIWYP010000002">
    <property type="protein sequence ID" value="KAH3873454.1"/>
    <property type="molecule type" value="Genomic_DNA"/>
</dbReference>
<keyword evidence="2" id="KW-1185">Reference proteome</keyword>
<evidence type="ECO:0000313" key="2">
    <source>
        <dbReference type="Proteomes" id="UP000828390"/>
    </source>
</evidence>
<reference evidence="1" key="1">
    <citation type="journal article" date="2019" name="bioRxiv">
        <title>The Genome of the Zebra Mussel, Dreissena polymorpha: A Resource for Invasive Species Research.</title>
        <authorList>
            <person name="McCartney M.A."/>
            <person name="Auch B."/>
            <person name="Kono T."/>
            <person name="Mallez S."/>
            <person name="Zhang Y."/>
            <person name="Obille A."/>
            <person name="Becker A."/>
            <person name="Abrahante J.E."/>
            <person name="Garbe J."/>
            <person name="Badalamenti J.P."/>
            <person name="Herman A."/>
            <person name="Mangelson H."/>
            <person name="Liachko I."/>
            <person name="Sullivan S."/>
            <person name="Sone E.D."/>
            <person name="Koren S."/>
            <person name="Silverstein K.A.T."/>
            <person name="Beckman K.B."/>
            <person name="Gohl D.M."/>
        </authorList>
    </citation>
    <scope>NUCLEOTIDE SEQUENCE</scope>
    <source>
        <strain evidence="1">Duluth1</strain>
        <tissue evidence="1">Whole animal</tissue>
    </source>
</reference>
<organism evidence="1 2">
    <name type="scientific">Dreissena polymorpha</name>
    <name type="common">Zebra mussel</name>
    <name type="synonym">Mytilus polymorpha</name>
    <dbReference type="NCBI Taxonomy" id="45954"/>
    <lineage>
        <taxon>Eukaryota</taxon>
        <taxon>Metazoa</taxon>
        <taxon>Spiralia</taxon>
        <taxon>Lophotrochozoa</taxon>
        <taxon>Mollusca</taxon>
        <taxon>Bivalvia</taxon>
        <taxon>Autobranchia</taxon>
        <taxon>Heteroconchia</taxon>
        <taxon>Euheterodonta</taxon>
        <taxon>Imparidentia</taxon>
        <taxon>Neoheterodontei</taxon>
        <taxon>Myida</taxon>
        <taxon>Dreissenoidea</taxon>
        <taxon>Dreissenidae</taxon>
        <taxon>Dreissena</taxon>
    </lineage>
</organism>
<dbReference type="Proteomes" id="UP000828390">
    <property type="component" value="Unassembled WGS sequence"/>
</dbReference>
<sequence length="52" mass="5809">MVEFLKKFGAGRGPYSLTIALFHMEPVQLHTFTFAQSGLELPCPLMRAQNLA</sequence>
<accession>A0A9D4MC09</accession>
<proteinExistence type="predicted"/>
<dbReference type="AlphaFoldDB" id="A0A9D4MC09"/>
<name>A0A9D4MC09_DREPO</name>
<gene>
    <name evidence="1" type="ORF">DPMN_036689</name>
</gene>
<protein>
    <submittedName>
        <fullName evidence="1">Uncharacterized protein</fullName>
    </submittedName>
</protein>
<comment type="caution">
    <text evidence="1">The sequence shown here is derived from an EMBL/GenBank/DDBJ whole genome shotgun (WGS) entry which is preliminary data.</text>
</comment>
<evidence type="ECO:0000313" key="1">
    <source>
        <dbReference type="EMBL" id="KAH3873454.1"/>
    </source>
</evidence>
<reference evidence="1" key="2">
    <citation type="submission" date="2020-11" db="EMBL/GenBank/DDBJ databases">
        <authorList>
            <person name="McCartney M.A."/>
            <person name="Auch B."/>
            <person name="Kono T."/>
            <person name="Mallez S."/>
            <person name="Becker A."/>
            <person name="Gohl D.M."/>
            <person name="Silverstein K.A.T."/>
            <person name="Koren S."/>
            <person name="Bechman K.B."/>
            <person name="Herman A."/>
            <person name="Abrahante J.E."/>
            <person name="Garbe J."/>
        </authorList>
    </citation>
    <scope>NUCLEOTIDE SEQUENCE</scope>
    <source>
        <strain evidence="1">Duluth1</strain>
        <tissue evidence="1">Whole animal</tissue>
    </source>
</reference>